<protein>
    <submittedName>
        <fullName evidence="2">Uncharacterized protein</fullName>
    </submittedName>
</protein>
<comment type="caution">
    <text evidence="2">The sequence shown here is derived from an EMBL/GenBank/DDBJ whole genome shotgun (WGS) entry which is preliminary data.</text>
</comment>
<dbReference type="RefSeq" id="WP_108213383.1">
    <property type="nucleotide sequence ID" value="NZ_QBKI01000011.1"/>
</dbReference>
<organism evidence="2 3">
    <name type="scientific">Pontibacter mucosus</name>
    <dbReference type="NCBI Taxonomy" id="1649266"/>
    <lineage>
        <taxon>Bacteria</taxon>
        <taxon>Pseudomonadati</taxon>
        <taxon>Bacteroidota</taxon>
        <taxon>Cytophagia</taxon>
        <taxon>Cytophagales</taxon>
        <taxon>Hymenobacteraceae</taxon>
        <taxon>Pontibacter</taxon>
    </lineage>
</organism>
<name>A0A2T5YD54_9BACT</name>
<evidence type="ECO:0000256" key="1">
    <source>
        <dbReference type="SAM" id="MobiDB-lite"/>
    </source>
</evidence>
<accession>A0A2T5YD54</accession>
<reference evidence="2 3" key="1">
    <citation type="submission" date="2018-04" db="EMBL/GenBank/DDBJ databases">
        <title>Genomic Encyclopedia of Archaeal and Bacterial Type Strains, Phase II (KMG-II): from individual species to whole genera.</title>
        <authorList>
            <person name="Goeker M."/>
        </authorList>
    </citation>
    <scope>NUCLEOTIDE SEQUENCE [LARGE SCALE GENOMIC DNA]</scope>
    <source>
        <strain evidence="2 3">DSM 100162</strain>
    </source>
</reference>
<keyword evidence="3" id="KW-1185">Reference proteome</keyword>
<evidence type="ECO:0000313" key="3">
    <source>
        <dbReference type="Proteomes" id="UP000244225"/>
    </source>
</evidence>
<dbReference type="Proteomes" id="UP000244225">
    <property type="component" value="Unassembled WGS sequence"/>
</dbReference>
<gene>
    <name evidence="2" type="ORF">C8N40_111123</name>
</gene>
<feature type="region of interest" description="Disordered" evidence="1">
    <location>
        <begin position="47"/>
        <end position="69"/>
    </location>
</feature>
<dbReference type="AlphaFoldDB" id="A0A2T5YD54"/>
<proteinExistence type="predicted"/>
<sequence length="69" mass="8085">MKATVIKTFLDKETRKPYAVKSEWKGSEERFKEINKHREGPFLEAVEAEAKEAKTTRQTKERKVSTETK</sequence>
<dbReference type="EMBL" id="QBKI01000011">
    <property type="protein sequence ID" value="PTX14458.1"/>
    <property type="molecule type" value="Genomic_DNA"/>
</dbReference>
<feature type="compositionally biased region" description="Basic and acidic residues" evidence="1">
    <location>
        <begin position="48"/>
        <end position="69"/>
    </location>
</feature>
<evidence type="ECO:0000313" key="2">
    <source>
        <dbReference type="EMBL" id="PTX14458.1"/>
    </source>
</evidence>